<dbReference type="EMBL" id="FNZH01000005">
    <property type="protein sequence ID" value="SEJ55302.1"/>
    <property type="molecule type" value="Genomic_DNA"/>
</dbReference>
<reference evidence="2" key="1">
    <citation type="submission" date="2016-10" db="EMBL/GenBank/DDBJ databases">
        <authorList>
            <person name="Varghese N."/>
            <person name="Submissions S."/>
        </authorList>
    </citation>
    <scope>NUCLEOTIDE SEQUENCE [LARGE SCALE GENOMIC DNA]</scope>
    <source>
        <strain evidence="2">IBRC-M 10761</strain>
    </source>
</reference>
<name>A0A1H6ZZX1_9BACT</name>
<protein>
    <submittedName>
        <fullName evidence="1">Uncharacterized protein</fullName>
    </submittedName>
</protein>
<dbReference type="Proteomes" id="UP000199403">
    <property type="component" value="Unassembled WGS sequence"/>
</dbReference>
<proteinExistence type="predicted"/>
<accession>A0A1H6ZZX1</accession>
<evidence type="ECO:0000313" key="2">
    <source>
        <dbReference type="Proteomes" id="UP000199403"/>
    </source>
</evidence>
<organism evidence="1 2">
    <name type="scientific">Cyclobacterium xiamenense</name>
    <dbReference type="NCBI Taxonomy" id="1297121"/>
    <lineage>
        <taxon>Bacteria</taxon>
        <taxon>Pseudomonadati</taxon>
        <taxon>Bacteroidota</taxon>
        <taxon>Cytophagia</taxon>
        <taxon>Cytophagales</taxon>
        <taxon>Cyclobacteriaceae</taxon>
        <taxon>Cyclobacterium</taxon>
    </lineage>
</organism>
<evidence type="ECO:0000313" key="1">
    <source>
        <dbReference type="EMBL" id="SEJ55302.1"/>
    </source>
</evidence>
<sequence>MMLLVSKKILKGINYQKFNLRPFDNTLTLN</sequence>
<keyword evidence="2" id="KW-1185">Reference proteome</keyword>
<gene>
    <name evidence="1" type="ORF">SAMN05192553_10546</name>
</gene>
<dbReference type="AlphaFoldDB" id="A0A1H6ZZX1"/>